<evidence type="ECO:0000313" key="2">
    <source>
        <dbReference type="Proteomes" id="UP000661507"/>
    </source>
</evidence>
<dbReference type="AlphaFoldDB" id="A0A917NGN6"/>
<comment type="caution">
    <text evidence="1">The sequence shown here is derived from an EMBL/GenBank/DDBJ whole genome shotgun (WGS) entry which is preliminary data.</text>
</comment>
<evidence type="ECO:0000313" key="1">
    <source>
        <dbReference type="EMBL" id="GGI98941.1"/>
    </source>
</evidence>
<keyword evidence="2" id="KW-1185">Reference proteome</keyword>
<protein>
    <submittedName>
        <fullName evidence="1">Uncharacterized protein</fullName>
    </submittedName>
</protein>
<name>A0A917NGN6_9PROT</name>
<organism evidence="1 2">
    <name type="scientific">Neoroseomonas lacus</name>
    <dbReference type="NCBI Taxonomy" id="287609"/>
    <lineage>
        <taxon>Bacteria</taxon>
        <taxon>Pseudomonadati</taxon>
        <taxon>Pseudomonadota</taxon>
        <taxon>Alphaproteobacteria</taxon>
        <taxon>Acetobacterales</taxon>
        <taxon>Acetobacteraceae</taxon>
        <taxon>Neoroseomonas</taxon>
    </lineage>
</organism>
<proteinExistence type="predicted"/>
<accession>A0A917NGN6</accession>
<dbReference type="Proteomes" id="UP000661507">
    <property type="component" value="Unassembled WGS sequence"/>
</dbReference>
<dbReference type="EMBL" id="BMKW01000001">
    <property type="protein sequence ID" value="GGI98941.1"/>
    <property type="molecule type" value="Genomic_DNA"/>
</dbReference>
<reference evidence="1" key="2">
    <citation type="submission" date="2020-09" db="EMBL/GenBank/DDBJ databases">
        <authorList>
            <person name="Sun Q."/>
            <person name="Zhou Y."/>
        </authorList>
    </citation>
    <scope>NUCLEOTIDE SEQUENCE</scope>
    <source>
        <strain evidence="1">CGMCC 1.3617</strain>
    </source>
</reference>
<reference evidence="1" key="1">
    <citation type="journal article" date="2014" name="Int. J. Syst. Evol. Microbiol.">
        <title>Complete genome sequence of Corynebacterium casei LMG S-19264T (=DSM 44701T), isolated from a smear-ripened cheese.</title>
        <authorList>
            <consortium name="US DOE Joint Genome Institute (JGI-PGF)"/>
            <person name="Walter F."/>
            <person name="Albersmeier A."/>
            <person name="Kalinowski J."/>
            <person name="Ruckert C."/>
        </authorList>
    </citation>
    <scope>NUCLEOTIDE SEQUENCE</scope>
    <source>
        <strain evidence="1">CGMCC 1.3617</strain>
    </source>
</reference>
<sequence>MPSGGERVRAVALVLPDGRCLLRAVSAETLAGARVGFARAAEDSAALMGRIANDAAAARFATAREGVPAFSGWAFDWVQSYINSFRMLGAMLRGVADSAAGGDIVEAEDLVQRMAEPMRRAFHQRLLAPAGMADGLAADAANAASLVELFWRRGLLDAVRPIIDAAPVTAAPAPPRLDLAVSINGLASEVTAGVTGLGPGAGPEPGSDPTSVFVHSMRPMAARLSAVAVRASEAGSLLAAGGAAGFAIGGAPGLVIGTASGVGLYWAIDWGFNRVDAALNRTDFEARAMQAIGRAEAAYVAVLDDATRRAIAARRPEITAGLAGCPSASGGR</sequence>
<gene>
    <name evidence="1" type="ORF">GCM10011320_02170</name>
</gene>